<dbReference type="Proteomes" id="UP001189429">
    <property type="component" value="Unassembled WGS sequence"/>
</dbReference>
<keyword evidence="2" id="KW-0175">Coiled coil</keyword>
<feature type="region of interest" description="Disordered" evidence="3">
    <location>
        <begin position="1169"/>
        <end position="1425"/>
    </location>
</feature>
<dbReference type="Gene3D" id="1.10.238.10">
    <property type="entry name" value="EF-hand"/>
    <property type="match status" value="1"/>
</dbReference>
<feature type="compositionally biased region" description="Polar residues" evidence="3">
    <location>
        <begin position="1305"/>
        <end position="1315"/>
    </location>
</feature>
<accession>A0ABN9YF60</accession>
<feature type="compositionally biased region" description="Low complexity" evidence="3">
    <location>
        <begin position="1339"/>
        <end position="1360"/>
    </location>
</feature>
<feature type="compositionally biased region" description="Low complexity" evidence="3">
    <location>
        <begin position="623"/>
        <end position="646"/>
    </location>
</feature>
<feature type="region of interest" description="Disordered" evidence="3">
    <location>
        <begin position="1000"/>
        <end position="1072"/>
    </location>
</feature>
<feature type="compositionally biased region" description="Low complexity" evidence="3">
    <location>
        <begin position="1052"/>
        <end position="1064"/>
    </location>
</feature>
<feature type="compositionally biased region" description="Acidic residues" evidence="3">
    <location>
        <begin position="519"/>
        <end position="536"/>
    </location>
</feature>
<dbReference type="InterPro" id="IPR018247">
    <property type="entry name" value="EF_Hand_1_Ca_BS"/>
</dbReference>
<feature type="compositionally biased region" description="Low complexity" evidence="3">
    <location>
        <begin position="1316"/>
        <end position="1329"/>
    </location>
</feature>
<evidence type="ECO:0000256" key="1">
    <source>
        <dbReference type="ARBA" id="ARBA00022837"/>
    </source>
</evidence>
<evidence type="ECO:0000256" key="2">
    <source>
        <dbReference type="SAM" id="Coils"/>
    </source>
</evidence>
<feature type="compositionally biased region" description="Low complexity" evidence="3">
    <location>
        <begin position="1169"/>
        <end position="1185"/>
    </location>
</feature>
<feature type="compositionally biased region" description="Low complexity" evidence="3">
    <location>
        <begin position="1386"/>
        <end position="1402"/>
    </location>
</feature>
<feature type="compositionally biased region" description="Low complexity" evidence="3">
    <location>
        <begin position="591"/>
        <end position="613"/>
    </location>
</feature>
<feature type="region of interest" description="Disordered" evidence="3">
    <location>
        <begin position="1106"/>
        <end position="1141"/>
    </location>
</feature>
<comment type="caution">
    <text evidence="5">The sequence shown here is derived from an EMBL/GenBank/DDBJ whole genome shotgun (WGS) entry which is preliminary data.</text>
</comment>
<feature type="compositionally biased region" description="Low complexity" evidence="3">
    <location>
        <begin position="537"/>
        <end position="548"/>
    </location>
</feature>
<feature type="compositionally biased region" description="Low complexity" evidence="3">
    <location>
        <begin position="1251"/>
        <end position="1260"/>
    </location>
</feature>
<reference evidence="5" key="1">
    <citation type="submission" date="2023-10" db="EMBL/GenBank/DDBJ databases">
        <authorList>
            <person name="Chen Y."/>
            <person name="Shah S."/>
            <person name="Dougan E. K."/>
            <person name="Thang M."/>
            <person name="Chan C."/>
        </authorList>
    </citation>
    <scope>NUCLEOTIDE SEQUENCE [LARGE SCALE GENOMIC DNA]</scope>
</reference>
<gene>
    <name evidence="5" type="ORF">PCOR1329_LOCUS84013</name>
</gene>
<dbReference type="SUPFAM" id="SSF47473">
    <property type="entry name" value="EF-hand"/>
    <property type="match status" value="2"/>
</dbReference>
<feature type="region of interest" description="Disordered" evidence="3">
    <location>
        <begin position="472"/>
        <end position="674"/>
    </location>
</feature>
<dbReference type="InterPro" id="IPR011992">
    <property type="entry name" value="EF-hand-dom_pair"/>
</dbReference>
<evidence type="ECO:0000256" key="3">
    <source>
        <dbReference type="SAM" id="MobiDB-lite"/>
    </source>
</evidence>
<keyword evidence="6" id="KW-1185">Reference proteome</keyword>
<dbReference type="EMBL" id="CAUYUJ010022237">
    <property type="protein sequence ID" value="CAK0909657.1"/>
    <property type="molecule type" value="Genomic_DNA"/>
</dbReference>
<feature type="coiled-coil region" evidence="2">
    <location>
        <begin position="795"/>
        <end position="856"/>
    </location>
</feature>
<dbReference type="PROSITE" id="PS00018">
    <property type="entry name" value="EF_HAND_1"/>
    <property type="match status" value="1"/>
</dbReference>
<feature type="non-terminal residue" evidence="5">
    <location>
        <position position="1"/>
    </location>
</feature>
<evidence type="ECO:0000259" key="4">
    <source>
        <dbReference type="PROSITE" id="PS50222"/>
    </source>
</evidence>
<organism evidence="5 6">
    <name type="scientific">Prorocentrum cordatum</name>
    <dbReference type="NCBI Taxonomy" id="2364126"/>
    <lineage>
        <taxon>Eukaryota</taxon>
        <taxon>Sar</taxon>
        <taxon>Alveolata</taxon>
        <taxon>Dinophyceae</taxon>
        <taxon>Prorocentrales</taxon>
        <taxon>Prorocentraceae</taxon>
        <taxon>Prorocentrum</taxon>
    </lineage>
</organism>
<feature type="region of interest" description="Disordered" evidence="3">
    <location>
        <begin position="1500"/>
        <end position="1528"/>
    </location>
</feature>
<feature type="coiled-coil region" evidence="2">
    <location>
        <begin position="885"/>
        <end position="912"/>
    </location>
</feature>
<keyword evidence="1" id="KW-0106">Calcium</keyword>
<name>A0ABN9YF60_9DINO</name>
<feature type="domain" description="EF-hand" evidence="4">
    <location>
        <begin position="377"/>
        <end position="412"/>
    </location>
</feature>
<feature type="compositionally biased region" description="Low complexity" evidence="3">
    <location>
        <begin position="1120"/>
        <end position="1141"/>
    </location>
</feature>
<sequence length="1551" mass="167847">ARWLFDAFATGKKKVLRSAELFQYATLIGYDGPGEGEAWLSHLDDLCRRLGTTPSRTNKDADGVTLSQFSAGLGPDGPLATSGPGCEVLLALLGHREWLAWKAFRLLDVDGAGSLGAAKLAPFLAFCGSSEARQLHGLGPGDSVDYERFVQMLDHPPQWPNSALQALLSQLDCREELVAQLFRTLSLYQESRQPRPASGVLSSLLLSHPHRVYSEQLLVYAETLEFAGSDEEWGEEWGNICRTYSIGPESGLAPEQFVRMVNDDDSPGSALPWQLHLSLRRLGCRCALVRKLFRHLCDRDRPEGRIGPHGLLKQARRCGFNEEDDQWGPVYEGLGERFGWDCTQGVPLKDFLRMLEQEDCELRYDDGALRDLFEIMDRRDLVVEVFNLMDANGTHRLESDEMRQYADHLGFDGDDEVWEQDYLQLLGEQGWAGPPDLEEFMAAVDDDGSPVCATDRELRLLLAKMGRPVLSTLPGQARRRRAPGGPSVEDSDEDELPPAAGRQPPVPEPAQAFTPRWGEEDEPDEPDEPEPDEPDELAAPAAPGGEAPVWRYRRPLGPTALGYTRRRPWVPLAPRASPGDAPRSPSTEALSPGGASEAPSPGGASEARARTTSPPAPARPRRPGAAPRGRAGPGASSPAPRGATGPSVAVAGQAAPQGRRWPTPGDGPRVLASGASDVFGHLFRDAEKRSRFRKRVEEERVRAQQEEAEEFHRKFPVAESREEAERRCVRLYDTGLRSIEERELKARKAEEAALKKHCTFQPKIGDPKHVLSNHARKGGMARLEQLHKMHGSILGRRAEQKESEEKQELLALQERSVHQKAAGSSVSRCGDLYKSALELQAKRKKLQEDKDKELDKALEQMSIHSRPIGPLTAEEIAHKHHEVAFGKHQEKLKELKERVERQQDYLGKLAASGDPSGARGKAPAKELRRLTLLYADAFRRLEACRVQREKEEQDELQQCMTVHRAALERCQWSEEYQKLVSSHLHKGGGDKGRKFLAEFETPPGMLPSHAGTPDAHSQRQGAAQGEPLGASSPGLAFPWKPRGIRRSRSWHPGAPARSSSPRGGPRARRAVRARRESAALLFKTLGLDPEMQEGEPALEWCADAAADSAGVAGESPRSPGAAVGRSSPRSAPAAARARAARQAVQAAARAAESAEAAAAESLPVFTGAAARAAGQRGRWGRPQPAARESTPPRTAAAMPRKAVAPHAARNSTPPPAARKQVTPRDRSPQPFAAALRFSPATGRDRTPPPLSSAAQSSPEAVRIRAPPPWAGVPTAATRDPTPPPAARGQTPPRAGADARAVAQGRTPTPSAARSLTPTRRVVRAAPAPVSAAEGSRRWSAPGRARTPPPTAAALASTTRSGPATPATVRDSTPTSARRCRTPPPTAARSGPPGATALAGGLPPYTPPLSASAEGERPFDGFWTHASDPGGRIEVIEGGTLHWQEGEQCTISPKGPASFEIELEGVTHTAELRGGRLVWEDGDTWVRVHYDSASLNEVSAELHSASSGPGKHSFPRPSNIPGVIRRLGLSPAPAPSAAALLGDRRPPPPGWH</sequence>
<dbReference type="PROSITE" id="PS50222">
    <property type="entry name" value="EF_HAND_2"/>
    <property type="match status" value="1"/>
</dbReference>
<evidence type="ECO:0000313" key="6">
    <source>
        <dbReference type="Proteomes" id="UP001189429"/>
    </source>
</evidence>
<protein>
    <recommendedName>
        <fullName evidence="4">EF-hand domain-containing protein</fullName>
    </recommendedName>
</protein>
<dbReference type="InterPro" id="IPR002048">
    <property type="entry name" value="EF_hand_dom"/>
</dbReference>
<evidence type="ECO:0000313" key="5">
    <source>
        <dbReference type="EMBL" id="CAK0909657.1"/>
    </source>
</evidence>
<proteinExistence type="predicted"/>